<dbReference type="InterPro" id="IPR000008">
    <property type="entry name" value="C2_dom"/>
</dbReference>
<feature type="compositionally biased region" description="Pro residues" evidence="1">
    <location>
        <begin position="518"/>
        <end position="529"/>
    </location>
</feature>
<feature type="compositionally biased region" description="Polar residues" evidence="1">
    <location>
        <begin position="316"/>
        <end position="331"/>
    </location>
</feature>
<dbReference type="PANTHER" id="PTHR47052:SF3">
    <property type="entry name" value="INGRESSION PROTEIN 1"/>
    <property type="match status" value="1"/>
</dbReference>
<dbReference type="Gene3D" id="2.60.40.150">
    <property type="entry name" value="C2 domain"/>
    <property type="match status" value="1"/>
</dbReference>
<dbReference type="Proteomes" id="UP000518752">
    <property type="component" value="Unassembled WGS sequence"/>
</dbReference>
<feature type="compositionally biased region" description="Pro residues" evidence="1">
    <location>
        <begin position="384"/>
        <end position="395"/>
    </location>
</feature>
<name>A0A8H5MF71_9AGAR</name>
<evidence type="ECO:0000256" key="1">
    <source>
        <dbReference type="SAM" id="MobiDB-lite"/>
    </source>
</evidence>
<feature type="compositionally biased region" description="Basic and acidic residues" evidence="1">
    <location>
        <begin position="638"/>
        <end position="652"/>
    </location>
</feature>
<feature type="compositionally biased region" description="Low complexity" evidence="1">
    <location>
        <begin position="213"/>
        <end position="225"/>
    </location>
</feature>
<evidence type="ECO:0000259" key="2">
    <source>
        <dbReference type="PROSITE" id="PS50004"/>
    </source>
</evidence>
<dbReference type="SUPFAM" id="SSF49562">
    <property type="entry name" value="C2 domain (Calcium/lipid-binding domain, CaLB)"/>
    <property type="match status" value="1"/>
</dbReference>
<accession>A0A8H5MF71</accession>
<keyword evidence="4" id="KW-1185">Reference proteome</keyword>
<evidence type="ECO:0000313" key="4">
    <source>
        <dbReference type="Proteomes" id="UP000518752"/>
    </source>
</evidence>
<feature type="compositionally biased region" description="Basic and acidic residues" evidence="1">
    <location>
        <begin position="554"/>
        <end position="617"/>
    </location>
</feature>
<feature type="compositionally biased region" description="Low complexity" evidence="1">
    <location>
        <begin position="232"/>
        <end position="247"/>
    </location>
</feature>
<protein>
    <recommendedName>
        <fullName evidence="2">C2 domain-containing protein</fullName>
    </recommendedName>
</protein>
<dbReference type="AlphaFoldDB" id="A0A8H5MF71"/>
<dbReference type="InterPro" id="IPR035892">
    <property type="entry name" value="C2_domain_sf"/>
</dbReference>
<feature type="compositionally biased region" description="Pro residues" evidence="1">
    <location>
        <begin position="618"/>
        <end position="633"/>
    </location>
</feature>
<dbReference type="EMBL" id="JAACJN010000006">
    <property type="protein sequence ID" value="KAF5392240.1"/>
    <property type="molecule type" value="Genomic_DNA"/>
</dbReference>
<feature type="region of interest" description="Disordered" evidence="1">
    <location>
        <begin position="134"/>
        <end position="652"/>
    </location>
</feature>
<comment type="caution">
    <text evidence="3">The sequence shown here is derived from an EMBL/GenBank/DDBJ whole genome shotgun (WGS) entry which is preliminary data.</text>
</comment>
<feature type="compositionally biased region" description="Polar residues" evidence="1">
    <location>
        <begin position="355"/>
        <end position="375"/>
    </location>
</feature>
<dbReference type="InterPro" id="IPR052981">
    <property type="entry name" value="Ingression_C2_domain"/>
</dbReference>
<evidence type="ECO:0000313" key="3">
    <source>
        <dbReference type="EMBL" id="KAF5392240.1"/>
    </source>
</evidence>
<sequence>MSAEEEIGTLVVVVLKAQNLNDKHFFKQDVYAQITLNGVTKKTKIDYKGGQHPMWDEELRFPVMKDLSSKQRQLEASCWAKEHKDDTLLGEAKVDMTPTLKGGEFDEWVPLSIADVQRGEIYLEITYYSKAPAPAQSSKLAPPINIVRRPSKLSPADRLSRPQPRTPPKDQHQPLPGSYPPDPVRKPAPGPGAVPSTLRPGPSAVASTLKQGTAAAAAPRPAPTRISPKQHQQPLPAQTLPTTAAAAVPSILRPGNPQADPHSSTRRSPSSSPPRQTQFGYNPPSDSSVYPNPYDAPRNGAFQHNTNAGGGIPYASPTSNPNAPQHTTHARYTSGDHSIYAGSVTAGSSHHHPYTQRQTSNPSVLDWNNTDSQPIGGSISFPVPNFPGAPSPAPAPAFSSAPNPNYGSGFYTPPYGPTSPPVHDRPSLFAHPTQLSRTPSVGNNNDLPDPYLIARYQTPLPLPPGVAMEGSGSGSSSSSTLNRIPSAHAHAHRGTTSGEREHSQSQSHSRSHSHGHSPPLPLPPLPPLPTTSSSPPRPRLEPPMDQQQPIRSRTPVDESRLRALRQAEEEAVRRREQEERDLELARRLDLEEAEREERERKERERNAAVNLKRDDKPPSPPPKQKSVSPPPRGPTAYERAEGERKAQEARDAELARKLDLELNI</sequence>
<proteinExistence type="predicted"/>
<dbReference type="PROSITE" id="PS50004">
    <property type="entry name" value="C2"/>
    <property type="match status" value="1"/>
</dbReference>
<dbReference type="OrthoDB" id="270970at2759"/>
<dbReference type="SMART" id="SM00239">
    <property type="entry name" value="C2"/>
    <property type="match status" value="1"/>
</dbReference>
<dbReference type="PANTHER" id="PTHR47052">
    <property type="entry name" value="CONSERVED SERINE PROLINE-RICH PROTEIN (AFU_ORTHOLOGUE AFUA_2G01790)"/>
    <property type="match status" value="1"/>
</dbReference>
<gene>
    <name evidence="3" type="ORF">D9757_001475</name>
</gene>
<dbReference type="Pfam" id="PF00168">
    <property type="entry name" value="C2"/>
    <property type="match status" value="1"/>
</dbReference>
<feature type="compositionally biased region" description="Pro residues" evidence="1">
    <location>
        <begin position="177"/>
        <end position="192"/>
    </location>
</feature>
<feature type="compositionally biased region" description="Low complexity" evidence="1">
    <location>
        <begin position="396"/>
        <end position="405"/>
    </location>
</feature>
<organism evidence="3 4">
    <name type="scientific">Collybiopsis confluens</name>
    <dbReference type="NCBI Taxonomy" id="2823264"/>
    <lineage>
        <taxon>Eukaryota</taxon>
        <taxon>Fungi</taxon>
        <taxon>Dikarya</taxon>
        <taxon>Basidiomycota</taxon>
        <taxon>Agaricomycotina</taxon>
        <taxon>Agaricomycetes</taxon>
        <taxon>Agaricomycetidae</taxon>
        <taxon>Agaricales</taxon>
        <taxon>Marasmiineae</taxon>
        <taxon>Omphalotaceae</taxon>
        <taxon>Collybiopsis</taxon>
    </lineage>
</organism>
<feature type="compositionally biased region" description="Low complexity" evidence="1">
    <location>
        <begin position="266"/>
        <end position="278"/>
    </location>
</feature>
<feature type="compositionally biased region" description="Polar residues" evidence="1">
    <location>
        <begin position="433"/>
        <end position="446"/>
    </location>
</feature>
<reference evidence="3 4" key="1">
    <citation type="journal article" date="2020" name="ISME J.">
        <title>Uncovering the hidden diversity of litter-decomposition mechanisms in mushroom-forming fungi.</title>
        <authorList>
            <person name="Floudas D."/>
            <person name="Bentzer J."/>
            <person name="Ahren D."/>
            <person name="Johansson T."/>
            <person name="Persson P."/>
            <person name="Tunlid A."/>
        </authorList>
    </citation>
    <scope>NUCLEOTIDE SEQUENCE [LARGE SCALE GENOMIC DNA]</scope>
    <source>
        <strain evidence="3 4">CBS 406.79</strain>
    </source>
</reference>
<feature type="domain" description="C2" evidence="2">
    <location>
        <begin position="1"/>
        <end position="109"/>
    </location>
</feature>